<dbReference type="InterPro" id="IPR050638">
    <property type="entry name" value="AA-Vitamin_Transporters"/>
</dbReference>
<feature type="transmembrane region" description="Helical" evidence="5">
    <location>
        <begin position="66"/>
        <end position="85"/>
    </location>
</feature>
<comment type="caution">
    <text evidence="7">The sequence shown here is derived from an EMBL/GenBank/DDBJ whole genome shotgun (WGS) entry which is preliminary data.</text>
</comment>
<dbReference type="Pfam" id="PF00892">
    <property type="entry name" value="EamA"/>
    <property type="match status" value="2"/>
</dbReference>
<dbReference type="SUPFAM" id="SSF103481">
    <property type="entry name" value="Multidrug resistance efflux transporter EmrE"/>
    <property type="match status" value="2"/>
</dbReference>
<organism evidence="7 8">
    <name type="scientific">Thermogymnomonas acidicola</name>
    <dbReference type="NCBI Taxonomy" id="399579"/>
    <lineage>
        <taxon>Archaea</taxon>
        <taxon>Methanobacteriati</taxon>
        <taxon>Thermoplasmatota</taxon>
        <taxon>Thermoplasmata</taxon>
        <taxon>Thermoplasmatales</taxon>
        <taxon>Thermogymnomonas</taxon>
    </lineage>
</organism>
<evidence type="ECO:0000256" key="2">
    <source>
        <dbReference type="ARBA" id="ARBA00022692"/>
    </source>
</evidence>
<evidence type="ECO:0000259" key="6">
    <source>
        <dbReference type="Pfam" id="PF00892"/>
    </source>
</evidence>
<evidence type="ECO:0000256" key="3">
    <source>
        <dbReference type="ARBA" id="ARBA00022989"/>
    </source>
</evidence>
<evidence type="ECO:0000313" key="8">
    <source>
        <dbReference type="Proteomes" id="UP000632195"/>
    </source>
</evidence>
<sequence length="298" mass="32388">MSRTEDVIGFLVMSSFWALNYPLVKIALLYEDPYYLLVFRVLFAAVFSLAIMHSKIRIPDGWRGQAKVAVLGMLNIVLFMEFWFAGEATETSSLSSIIIYTYPILATLLAIPVLGERVSGTRGLGAALGLAGVVLIFVDHLVVHASAGLYFLIIGALSWAFGTVYYRKYLSKYDPIAVNTMQFVYALPVTAVVAAFTGPFSLGGFGWQFIGITVYMGSLGTFVAYLIYLRLYRKYSVSAISSYFFLVPALSIVFGYAILHETISAISAAGFVLIGIGIFLTSRGSGARVRGTAAGATK</sequence>
<dbReference type="PANTHER" id="PTHR32322">
    <property type="entry name" value="INNER MEMBRANE TRANSPORTER"/>
    <property type="match status" value="1"/>
</dbReference>
<dbReference type="InterPro" id="IPR037185">
    <property type="entry name" value="EmrE-like"/>
</dbReference>
<feature type="transmembrane region" description="Helical" evidence="5">
    <location>
        <begin position="265"/>
        <end position="282"/>
    </location>
</feature>
<comment type="subcellular location">
    <subcellularLocation>
        <location evidence="1">Membrane</location>
        <topology evidence="1">Multi-pass membrane protein</topology>
    </subcellularLocation>
</comment>
<reference evidence="7" key="2">
    <citation type="submission" date="2022-09" db="EMBL/GenBank/DDBJ databases">
        <authorList>
            <person name="Sun Q."/>
            <person name="Ohkuma M."/>
        </authorList>
    </citation>
    <scope>NUCLEOTIDE SEQUENCE</scope>
    <source>
        <strain evidence="7">JCM 13583</strain>
    </source>
</reference>
<dbReference type="RefSeq" id="WP_188679721.1">
    <property type="nucleotide sequence ID" value="NZ_BMNY01000001.1"/>
</dbReference>
<keyword evidence="2 5" id="KW-0812">Transmembrane</keyword>
<accession>A0AA37BQ37</accession>
<reference evidence="7" key="1">
    <citation type="journal article" date="2014" name="Int. J. Syst. Evol. Microbiol.">
        <title>Complete genome sequence of Corynebacterium casei LMG S-19264T (=DSM 44701T), isolated from a smear-ripened cheese.</title>
        <authorList>
            <consortium name="US DOE Joint Genome Institute (JGI-PGF)"/>
            <person name="Walter F."/>
            <person name="Albersmeier A."/>
            <person name="Kalinowski J."/>
            <person name="Ruckert C."/>
        </authorList>
    </citation>
    <scope>NUCLEOTIDE SEQUENCE</scope>
    <source>
        <strain evidence="7">JCM 13583</strain>
    </source>
</reference>
<feature type="transmembrane region" description="Helical" evidence="5">
    <location>
        <begin position="34"/>
        <end position="54"/>
    </location>
</feature>
<feature type="domain" description="EamA" evidence="6">
    <location>
        <begin position="148"/>
        <end position="282"/>
    </location>
</feature>
<feature type="domain" description="EamA" evidence="6">
    <location>
        <begin position="8"/>
        <end position="137"/>
    </location>
</feature>
<keyword evidence="8" id="KW-1185">Reference proteome</keyword>
<dbReference type="GO" id="GO:0016020">
    <property type="term" value="C:membrane"/>
    <property type="evidence" value="ECO:0007669"/>
    <property type="project" value="UniProtKB-SubCell"/>
</dbReference>
<feature type="transmembrane region" description="Helical" evidence="5">
    <location>
        <begin position="178"/>
        <end position="200"/>
    </location>
</feature>
<dbReference type="InterPro" id="IPR000620">
    <property type="entry name" value="EamA_dom"/>
</dbReference>
<keyword evidence="4 5" id="KW-0472">Membrane</keyword>
<feature type="transmembrane region" description="Helical" evidence="5">
    <location>
        <begin position="149"/>
        <end position="166"/>
    </location>
</feature>
<dbReference type="EMBL" id="BMNY01000001">
    <property type="protein sequence ID" value="GGM68319.1"/>
    <property type="molecule type" value="Genomic_DNA"/>
</dbReference>
<name>A0AA37BQ37_9ARCH</name>
<feature type="transmembrane region" description="Helical" evidence="5">
    <location>
        <begin position="240"/>
        <end position="259"/>
    </location>
</feature>
<proteinExistence type="predicted"/>
<gene>
    <name evidence="7" type="ORF">GCM10007108_03050</name>
</gene>
<feature type="transmembrane region" description="Helical" evidence="5">
    <location>
        <begin position="97"/>
        <end position="115"/>
    </location>
</feature>
<evidence type="ECO:0000256" key="5">
    <source>
        <dbReference type="SAM" id="Phobius"/>
    </source>
</evidence>
<feature type="transmembrane region" description="Helical" evidence="5">
    <location>
        <begin position="7"/>
        <end position="28"/>
    </location>
</feature>
<dbReference type="AlphaFoldDB" id="A0AA37BQ37"/>
<evidence type="ECO:0000256" key="4">
    <source>
        <dbReference type="ARBA" id="ARBA00023136"/>
    </source>
</evidence>
<feature type="transmembrane region" description="Helical" evidence="5">
    <location>
        <begin position="206"/>
        <end position="228"/>
    </location>
</feature>
<feature type="transmembrane region" description="Helical" evidence="5">
    <location>
        <begin position="124"/>
        <end position="143"/>
    </location>
</feature>
<keyword evidence="3 5" id="KW-1133">Transmembrane helix</keyword>
<dbReference type="PANTHER" id="PTHR32322:SF2">
    <property type="entry name" value="EAMA DOMAIN-CONTAINING PROTEIN"/>
    <property type="match status" value="1"/>
</dbReference>
<dbReference type="Proteomes" id="UP000632195">
    <property type="component" value="Unassembled WGS sequence"/>
</dbReference>
<evidence type="ECO:0000256" key="1">
    <source>
        <dbReference type="ARBA" id="ARBA00004141"/>
    </source>
</evidence>
<protein>
    <submittedName>
        <fullName evidence="7">EamA family transporter</fullName>
    </submittedName>
</protein>
<evidence type="ECO:0000313" key="7">
    <source>
        <dbReference type="EMBL" id="GGM68319.1"/>
    </source>
</evidence>